<dbReference type="Proteomes" id="UP000004221">
    <property type="component" value="Unassembled WGS sequence"/>
</dbReference>
<evidence type="ECO:0000256" key="1">
    <source>
        <dbReference type="ARBA" id="ARBA00006464"/>
    </source>
</evidence>
<keyword evidence="2" id="KW-0812">Transmembrane</keyword>
<comment type="similarity">
    <text evidence="1">Belongs to the bacterial sugar transferase family.</text>
</comment>
<evidence type="ECO:0000313" key="4">
    <source>
        <dbReference type="EMBL" id="CCF83758.1"/>
    </source>
</evidence>
<feature type="domain" description="Bacterial sugar transferase" evidence="3">
    <location>
        <begin position="22"/>
        <end position="217"/>
    </location>
</feature>
<dbReference type="GO" id="GO:0016780">
    <property type="term" value="F:phosphotransferase activity, for other substituted phosphate groups"/>
    <property type="evidence" value="ECO:0007669"/>
    <property type="project" value="TreeGrafter"/>
</dbReference>
<evidence type="ECO:0000259" key="3">
    <source>
        <dbReference type="Pfam" id="PF02397"/>
    </source>
</evidence>
<evidence type="ECO:0000313" key="5">
    <source>
        <dbReference type="Proteomes" id="UP000004221"/>
    </source>
</evidence>
<dbReference type="InterPro" id="IPR003362">
    <property type="entry name" value="Bact_transf"/>
</dbReference>
<sequence>MQQVHKPHTGTAPLIEAQPGIKRAIDVVVSGTALFLLAPLLGLIGLLIRLDTPGPALFRQERVGQDETRFTCYKFRTMYQDADPDVHRQAIQRFAAGQVLSDDPDAPYKLTNDNRVTRIGGFLRRTSLDELPQLLNVFRGEMSLVGPRPAIPYELETYQDWQHLRHRVKPGLTGLWQVYGRGRVGFEETMALDVEYAISWTVWLDIKLIVLTVPAMLAQRGAR</sequence>
<gene>
    <name evidence="4" type="primary">exoY</name>
    <name evidence="4" type="ORF">NITHO_270004</name>
</gene>
<comment type="caution">
    <text evidence="4">The sequence shown here is derived from an EMBL/GenBank/DDBJ whole genome shotgun (WGS) entry which is preliminary data.</text>
</comment>
<keyword evidence="2" id="KW-1133">Transmembrane helix</keyword>
<dbReference type="PANTHER" id="PTHR30576:SF10">
    <property type="entry name" value="SLL5057 PROTEIN"/>
    <property type="match status" value="1"/>
</dbReference>
<organism evidence="4 5">
    <name type="scientific">Nitrolancea hollandica Lb</name>
    <dbReference type="NCBI Taxonomy" id="1129897"/>
    <lineage>
        <taxon>Bacteria</taxon>
        <taxon>Pseudomonadati</taxon>
        <taxon>Thermomicrobiota</taxon>
        <taxon>Thermomicrobia</taxon>
        <taxon>Sphaerobacterales</taxon>
        <taxon>Sphaerobacterineae</taxon>
        <taxon>Sphaerobacteraceae</taxon>
        <taxon>Nitrolancea</taxon>
    </lineage>
</organism>
<dbReference type="RefSeq" id="WP_008477349.1">
    <property type="nucleotide sequence ID" value="NZ_CAGS01000190.1"/>
</dbReference>
<evidence type="ECO:0000256" key="2">
    <source>
        <dbReference type="SAM" id="Phobius"/>
    </source>
</evidence>
<keyword evidence="2" id="KW-0472">Membrane</keyword>
<dbReference type="OrthoDB" id="9795351at2"/>
<dbReference type="PANTHER" id="PTHR30576">
    <property type="entry name" value="COLANIC BIOSYNTHESIS UDP-GLUCOSE LIPID CARRIER TRANSFERASE"/>
    <property type="match status" value="1"/>
</dbReference>
<protein>
    <submittedName>
        <fullName evidence="4">Exopolysaccharide production protein exoY</fullName>
    </submittedName>
</protein>
<dbReference type="Pfam" id="PF02397">
    <property type="entry name" value="Bac_transf"/>
    <property type="match status" value="1"/>
</dbReference>
<name>I4EGE6_9BACT</name>
<dbReference type="EMBL" id="CAGS01000190">
    <property type="protein sequence ID" value="CCF83758.1"/>
    <property type="molecule type" value="Genomic_DNA"/>
</dbReference>
<feature type="transmembrane region" description="Helical" evidence="2">
    <location>
        <begin position="27"/>
        <end position="50"/>
    </location>
</feature>
<dbReference type="AlphaFoldDB" id="I4EGE6"/>
<keyword evidence="5" id="KW-1185">Reference proteome</keyword>
<reference evidence="4 5" key="1">
    <citation type="journal article" date="2012" name="ISME J.">
        <title>Nitrification expanded: discovery, physiology and genomics of a nitrite-oxidizing bacterium from the phylum Chloroflexi.</title>
        <authorList>
            <person name="Sorokin D.Y."/>
            <person name="Lucker S."/>
            <person name="Vejmelkova D."/>
            <person name="Kostrikina N.A."/>
            <person name="Kleerebezem R."/>
            <person name="Rijpstra W.I."/>
            <person name="Damste J.S."/>
            <person name="Le Paslier D."/>
            <person name="Muyzer G."/>
            <person name="Wagner M."/>
            <person name="van Loosdrecht M.C."/>
            <person name="Daims H."/>
        </authorList>
    </citation>
    <scope>NUCLEOTIDE SEQUENCE [LARGE SCALE GENOMIC DNA]</scope>
    <source>
        <strain evidence="5">none</strain>
    </source>
</reference>
<accession>I4EGE6</accession>
<proteinExistence type="inferred from homology"/>